<dbReference type="InterPro" id="IPR001466">
    <property type="entry name" value="Beta-lactam-related"/>
</dbReference>
<name>A0ABU9HWH7_9FLAO</name>
<dbReference type="PANTHER" id="PTHR46825">
    <property type="entry name" value="D-ALANYL-D-ALANINE-CARBOXYPEPTIDASE/ENDOPEPTIDASE AMPH"/>
    <property type="match status" value="1"/>
</dbReference>
<proteinExistence type="predicted"/>
<accession>A0ABU9HWH7</accession>
<dbReference type="InterPro" id="IPR050491">
    <property type="entry name" value="AmpC-like"/>
</dbReference>
<feature type="signal peptide" evidence="1">
    <location>
        <begin position="1"/>
        <end position="18"/>
    </location>
</feature>
<keyword evidence="3" id="KW-0378">Hydrolase</keyword>
<comment type="caution">
    <text evidence="3">The sequence shown here is derived from an EMBL/GenBank/DDBJ whole genome shotgun (WGS) entry which is preliminary data.</text>
</comment>
<keyword evidence="4" id="KW-1185">Reference proteome</keyword>
<protein>
    <submittedName>
        <fullName evidence="3">Serine hydrolase domain-containing protein</fullName>
        <ecNumber evidence="3">3.1.1.103</ecNumber>
    </submittedName>
</protein>
<feature type="domain" description="Beta-lactamase-related" evidence="2">
    <location>
        <begin position="33"/>
        <end position="347"/>
    </location>
</feature>
<reference evidence="3 4" key="1">
    <citation type="submission" date="2024-04" db="EMBL/GenBank/DDBJ databases">
        <title>Flavobacterium sp. DGU11 16S ribosomal RNA gene Genome sequencing and assembly.</title>
        <authorList>
            <person name="Park S."/>
        </authorList>
    </citation>
    <scope>NUCLEOTIDE SEQUENCE [LARGE SCALE GENOMIC DNA]</scope>
    <source>
        <strain evidence="3 4">DGU11</strain>
    </source>
</reference>
<dbReference type="PANTHER" id="PTHR46825:SF9">
    <property type="entry name" value="BETA-LACTAMASE-RELATED DOMAIN-CONTAINING PROTEIN"/>
    <property type="match status" value="1"/>
</dbReference>
<dbReference type="GO" id="GO:0016787">
    <property type="term" value="F:hydrolase activity"/>
    <property type="evidence" value="ECO:0007669"/>
    <property type="project" value="UniProtKB-KW"/>
</dbReference>
<evidence type="ECO:0000259" key="2">
    <source>
        <dbReference type="Pfam" id="PF00144"/>
    </source>
</evidence>
<evidence type="ECO:0000256" key="1">
    <source>
        <dbReference type="SAM" id="SignalP"/>
    </source>
</evidence>
<dbReference type="Gene3D" id="3.40.710.10">
    <property type="entry name" value="DD-peptidase/beta-lactamase superfamily"/>
    <property type="match status" value="1"/>
</dbReference>
<dbReference type="SUPFAM" id="SSF56601">
    <property type="entry name" value="beta-lactamase/transpeptidase-like"/>
    <property type="match status" value="1"/>
</dbReference>
<sequence length="469" mass="53428">MKKIILILFLITFQGLFAQSSKQEKTLDSIFTMMQRQNQFNGSVLIAEKGRIILKKGYGYSNEDTRSSNNPATVFELASCSKQFTAAAIMLLKRQGKLRFEDKLSKYIPELDFWQDVTIYDMIKHTSGLPDYIMDMPKTWDNAIIATNNDVIKFYAARKDTLEFAPGSIHQYNNTNYVLLASIIEQVSGKSYADFLSENIFKPLKMKNTFVYSRRLHPQKLKNYAIGYTWAHNSFTKVTLDDPRHDDKMTYFLDGVAGSAKVNSTVEDLYKWITALKDNTFFSKSEFEEMTAVTKTSKGKDIPYGFGLDVSKGKDKFAFGHTGGWDGYMTFTYHDVVNDRTIITLQNFTMGASLFQNIMEVLKGQPLTTEYRKKVPLPEAALTKYTGTYISEDKNEEHIITALDGHLIYNSKKLQWDMRFFPVSGNEFQGARYGGTDGVMRFTPLEDGSVKLEMLQYGEIIGSGVKSHL</sequence>
<feature type="chain" id="PRO_5045294491" evidence="1">
    <location>
        <begin position="19"/>
        <end position="469"/>
    </location>
</feature>
<organism evidence="3 4">
    <name type="scientific">Flavobacterium arundinis</name>
    <dbReference type="NCBI Taxonomy" id="3139143"/>
    <lineage>
        <taxon>Bacteria</taxon>
        <taxon>Pseudomonadati</taxon>
        <taxon>Bacteroidota</taxon>
        <taxon>Flavobacteriia</taxon>
        <taxon>Flavobacteriales</taxon>
        <taxon>Flavobacteriaceae</taxon>
        <taxon>Flavobacterium</taxon>
    </lineage>
</organism>
<evidence type="ECO:0000313" key="4">
    <source>
        <dbReference type="Proteomes" id="UP001464555"/>
    </source>
</evidence>
<dbReference type="EC" id="3.1.1.103" evidence="3"/>
<gene>
    <name evidence="3" type="ORF">AAEO56_09665</name>
</gene>
<dbReference type="EMBL" id="JBBYHR010000004">
    <property type="protein sequence ID" value="MEL1244528.1"/>
    <property type="molecule type" value="Genomic_DNA"/>
</dbReference>
<dbReference type="InterPro" id="IPR012338">
    <property type="entry name" value="Beta-lactam/transpept-like"/>
</dbReference>
<dbReference type="Proteomes" id="UP001464555">
    <property type="component" value="Unassembled WGS sequence"/>
</dbReference>
<dbReference type="Pfam" id="PF00144">
    <property type="entry name" value="Beta-lactamase"/>
    <property type="match status" value="1"/>
</dbReference>
<dbReference type="RefSeq" id="WP_341696844.1">
    <property type="nucleotide sequence ID" value="NZ_JBBYHR010000004.1"/>
</dbReference>
<keyword evidence="1" id="KW-0732">Signal</keyword>
<evidence type="ECO:0000313" key="3">
    <source>
        <dbReference type="EMBL" id="MEL1244528.1"/>
    </source>
</evidence>